<dbReference type="PROSITE" id="PS01124">
    <property type="entry name" value="HTH_ARAC_FAMILY_2"/>
    <property type="match status" value="1"/>
</dbReference>
<evidence type="ECO:0000256" key="1">
    <source>
        <dbReference type="ARBA" id="ARBA00023015"/>
    </source>
</evidence>
<reference evidence="5" key="2">
    <citation type="submission" date="2020-09" db="EMBL/GenBank/DDBJ databases">
        <authorList>
            <person name="Sun Q."/>
            <person name="Ohkuma M."/>
        </authorList>
    </citation>
    <scope>NUCLEOTIDE SEQUENCE</scope>
    <source>
        <strain evidence="5">JCM 5069</strain>
    </source>
</reference>
<dbReference type="SMART" id="SM00342">
    <property type="entry name" value="HTH_ARAC"/>
    <property type="match status" value="1"/>
</dbReference>
<keyword evidence="6" id="KW-1185">Reference proteome</keyword>
<protein>
    <submittedName>
        <fullName evidence="5">Transcriptional regulator</fullName>
    </submittedName>
</protein>
<keyword evidence="3" id="KW-0804">Transcription</keyword>
<reference evidence="5" key="1">
    <citation type="journal article" date="2014" name="Int. J. Syst. Evol. Microbiol.">
        <title>Complete genome sequence of Corynebacterium casei LMG S-19264T (=DSM 44701T), isolated from a smear-ripened cheese.</title>
        <authorList>
            <consortium name="US DOE Joint Genome Institute (JGI-PGF)"/>
            <person name="Walter F."/>
            <person name="Albersmeier A."/>
            <person name="Kalinowski J."/>
            <person name="Ruckert C."/>
        </authorList>
    </citation>
    <scope>NUCLEOTIDE SEQUENCE</scope>
    <source>
        <strain evidence="5">JCM 5069</strain>
    </source>
</reference>
<evidence type="ECO:0000313" key="5">
    <source>
        <dbReference type="EMBL" id="GHH89051.1"/>
    </source>
</evidence>
<dbReference type="InterPro" id="IPR009057">
    <property type="entry name" value="Homeodomain-like_sf"/>
</dbReference>
<name>A0A919LDC0_9ACTN</name>
<dbReference type="RefSeq" id="WP_189939298.1">
    <property type="nucleotide sequence ID" value="NZ_BNCD01000051.1"/>
</dbReference>
<dbReference type="InterPro" id="IPR020449">
    <property type="entry name" value="Tscrpt_reg_AraC-type_HTH"/>
</dbReference>
<comment type="caution">
    <text evidence="5">The sequence shown here is derived from an EMBL/GenBank/DDBJ whole genome shotgun (WGS) entry which is preliminary data.</text>
</comment>
<organism evidence="5 6">
    <name type="scientific">Streptomyces sulfonofaciens</name>
    <dbReference type="NCBI Taxonomy" id="68272"/>
    <lineage>
        <taxon>Bacteria</taxon>
        <taxon>Bacillati</taxon>
        <taxon>Actinomycetota</taxon>
        <taxon>Actinomycetes</taxon>
        <taxon>Kitasatosporales</taxon>
        <taxon>Streptomycetaceae</taxon>
        <taxon>Streptomyces</taxon>
    </lineage>
</organism>
<dbReference type="InterPro" id="IPR032783">
    <property type="entry name" value="AraC_lig"/>
</dbReference>
<evidence type="ECO:0000259" key="4">
    <source>
        <dbReference type="PROSITE" id="PS01124"/>
    </source>
</evidence>
<feature type="domain" description="HTH araC/xylS-type" evidence="4">
    <location>
        <begin position="200"/>
        <end position="301"/>
    </location>
</feature>
<gene>
    <name evidence="5" type="ORF">GCM10018793_70860</name>
</gene>
<dbReference type="SUPFAM" id="SSF46689">
    <property type="entry name" value="Homeodomain-like"/>
    <property type="match status" value="2"/>
</dbReference>
<evidence type="ECO:0000256" key="2">
    <source>
        <dbReference type="ARBA" id="ARBA00023125"/>
    </source>
</evidence>
<sequence>MDSVSHLLRMARLRASLDRRCLLSEGTRMDVPPYREQEAPFHVLLEGECRLQVGTTVLDLRAGDVVIIPSGVPHQVTTSGEGGLRSTTETHGDVFVSTYSEGGGAPVIDLFCGRYTFDVGAGSVLLRSLPNPVHVSFGQCAEGREVLRMLGALMRGEARREGEGTSAILSALCTVLLAMTLRTSRGSATTATLWTAAVNGRIARAVEGVLNDPGADWTIDRLSRAAAMSRATFLRHFSQETGMTVGAFLAKARLMTAAELLDSTDATVATIAGQVGYQSESAFSRAFRAQLGTTPARFRRDQARSRNADIRTVDGRRG</sequence>
<dbReference type="PRINTS" id="PR00032">
    <property type="entry name" value="HTHARAC"/>
</dbReference>
<keyword evidence="1" id="KW-0805">Transcription regulation</keyword>
<dbReference type="PANTHER" id="PTHR11019">
    <property type="entry name" value="HTH-TYPE TRANSCRIPTIONAL REGULATOR NIMR"/>
    <property type="match status" value="1"/>
</dbReference>
<dbReference type="Pfam" id="PF12833">
    <property type="entry name" value="HTH_18"/>
    <property type="match status" value="1"/>
</dbReference>
<dbReference type="InterPro" id="IPR018060">
    <property type="entry name" value="HTH_AraC"/>
</dbReference>
<dbReference type="InterPro" id="IPR011051">
    <property type="entry name" value="RmlC_Cupin_sf"/>
</dbReference>
<dbReference type="Pfam" id="PF12852">
    <property type="entry name" value="Cupin_6"/>
    <property type="match status" value="1"/>
</dbReference>
<dbReference type="GO" id="GO:0003700">
    <property type="term" value="F:DNA-binding transcription factor activity"/>
    <property type="evidence" value="ECO:0007669"/>
    <property type="project" value="InterPro"/>
</dbReference>
<accession>A0A919LDC0</accession>
<keyword evidence="2" id="KW-0238">DNA-binding</keyword>
<dbReference type="SUPFAM" id="SSF51182">
    <property type="entry name" value="RmlC-like cupins"/>
    <property type="match status" value="1"/>
</dbReference>
<dbReference type="Proteomes" id="UP000603708">
    <property type="component" value="Unassembled WGS sequence"/>
</dbReference>
<proteinExistence type="predicted"/>
<dbReference type="GO" id="GO:0043565">
    <property type="term" value="F:sequence-specific DNA binding"/>
    <property type="evidence" value="ECO:0007669"/>
    <property type="project" value="InterPro"/>
</dbReference>
<dbReference type="InterPro" id="IPR014710">
    <property type="entry name" value="RmlC-like_jellyroll"/>
</dbReference>
<dbReference type="PANTHER" id="PTHR11019:SF159">
    <property type="entry name" value="TRANSCRIPTIONAL REGULATOR-RELATED"/>
    <property type="match status" value="1"/>
</dbReference>
<evidence type="ECO:0000256" key="3">
    <source>
        <dbReference type="ARBA" id="ARBA00023163"/>
    </source>
</evidence>
<dbReference type="EMBL" id="BNCD01000051">
    <property type="protein sequence ID" value="GHH89051.1"/>
    <property type="molecule type" value="Genomic_DNA"/>
</dbReference>
<dbReference type="AlphaFoldDB" id="A0A919LDC0"/>
<dbReference type="Gene3D" id="2.60.120.10">
    <property type="entry name" value="Jelly Rolls"/>
    <property type="match status" value="1"/>
</dbReference>
<evidence type="ECO:0000313" key="6">
    <source>
        <dbReference type="Proteomes" id="UP000603708"/>
    </source>
</evidence>
<dbReference type="Gene3D" id="1.10.10.60">
    <property type="entry name" value="Homeodomain-like"/>
    <property type="match status" value="2"/>
</dbReference>